<evidence type="ECO:0000313" key="9">
    <source>
        <dbReference type="EMBL" id="KAJ4244026.1"/>
    </source>
</evidence>
<evidence type="ECO:0000256" key="7">
    <source>
        <dbReference type="SAM" id="Phobius"/>
    </source>
</evidence>
<feature type="region of interest" description="Disordered" evidence="6">
    <location>
        <begin position="1"/>
        <end position="27"/>
    </location>
</feature>
<dbReference type="AlphaFoldDB" id="A0A9W8V6E6"/>
<evidence type="ECO:0000256" key="2">
    <source>
        <dbReference type="ARBA" id="ARBA00022692"/>
    </source>
</evidence>
<keyword evidence="10" id="KW-1185">Reference proteome</keyword>
<feature type="transmembrane region" description="Helical" evidence="7">
    <location>
        <begin position="342"/>
        <end position="363"/>
    </location>
</feature>
<feature type="transmembrane region" description="Helical" evidence="7">
    <location>
        <begin position="404"/>
        <end position="424"/>
    </location>
</feature>
<feature type="transmembrane region" description="Helical" evidence="7">
    <location>
        <begin position="286"/>
        <end position="305"/>
    </location>
</feature>
<evidence type="ECO:0000256" key="6">
    <source>
        <dbReference type="SAM" id="MobiDB-lite"/>
    </source>
</evidence>
<keyword evidence="5" id="KW-0325">Glycoprotein</keyword>
<dbReference type="OrthoDB" id="413079at2759"/>
<feature type="transmembrane region" description="Helical" evidence="7">
    <location>
        <begin position="111"/>
        <end position="130"/>
    </location>
</feature>
<accession>A0A9W8V6E6</accession>
<feature type="transmembrane region" description="Helical" evidence="7">
    <location>
        <begin position="199"/>
        <end position="222"/>
    </location>
</feature>
<gene>
    <name evidence="9" type="ORF">NW762_014639</name>
</gene>
<evidence type="ECO:0000259" key="8">
    <source>
        <dbReference type="PROSITE" id="PS50850"/>
    </source>
</evidence>
<evidence type="ECO:0000256" key="4">
    <source>
        <dbReference type="ARBA" id="ARBA00023136"/>
    </source>
</evidence>
<feature type="transmembrane region" description="Helical" evidence="7">
    <location>
        <begin position="174"/>
        <end position="193"/>
    </location>
</feature>
<dbReference type="Gene3D" id="1.20.1250.20">
    <property type="entry name" value="MFS general substrate transporter like domains"/>
    <property type="match status" value="2"/>
</dbReference>
<feature type="transmembrane region" description="Helical" evidence="7">
    <location>
        <begin position="51"/>
        <end position="75"/>
    </location>
</feature>
<feature type="transmembrane region" description="Helical" evidence="7">
    <location>
        <begin position="317"/>
        <end position="336"/>
    </location>
</feature>
<dbReference type="Pfam" id="PF07690">
    <property type="entry name" value="MFS_1"/>
    <property type="match status" value="1"/>
</dbReference>
<dbReference type="FunFam" id="1.20.1250.20:FF:000286">
    <property type="entry name" value="MFS efflux transporter"/>
    <property type="match status" value="1"/>
</dbReference>
<sequence length="430" mass="46577">MPSTRDDQSTRCLAHENAGTVDPESDLVATEETSLLPNDTSEPNQHDFAKIIAVNAAMLLAGMNDAATGALIPYIQPGYDVGLLSVAILYLINFSGWLLAAFTNVLLASRFGMGGTLVIGGSLQFIAYALNFWKPPFVVFNISFFFSGLGVAYLDAQANTYVAHMSSSHRWLGVLHAIYGLGALLSPIAATTFGTKTPYWHHFYLMMVFVTIINITIISYSFREGLLKRPEDASDGEASDQLWKALSQKSVWMMSIFFFLYVGAEVTSGGWVIEFLIAVRKSPPDVAGYVASAYWSGLMLGRILLADITHKLGDRRMVFLYILIGLGLQLIFWFVPNVAVDAIAVSLLGFVIAPFFPVGLSVLTNLLPRDLHVAAIGFTATVGQAGSAAFPFLTGAVASKAGVIVLQPIMVGLLISMFVTWGLVPRVKKN</sequence>
<feature type="transmembrane region" description="Helical" evidence="7">
    <location>
        <begin position="251"/>
        <end position="274"/>
    </location>
</feature>
<keyword evidence="4 7" id="KW-0472">Membrane</keyword>
<evidence type="ECO:0000256" key="3">
    <source>
        <dbReference type="ARBA" id="ARBA00022989"/>
    </source>
</evidence>
<dbReference type="EMBL" id="JAOQAZ010000053">
    <property type="protein sequence ID" value="KAJ4244026.1"/>
    <property type="molecule type" value="Genomic_DNA"/>
</dbReference>
<dbReference type="SUPFAM" id="SSF103473">
    <property type="entry name" value="MFS general substrate transporter"/>
    <property type="match status" value="1"/>
</dbReference>
<reference evidence="9" key="1">
    <citation type="submission" date="2022-09" db="EMBL/GenBank/DDBJ databases">
        <title>Fusarium specimens isolated from Avocado Roots.</title>
        <authorList>
            <person name="Stajich J."/>
            <person name="Roper C."/>
            <person name="Heimlech-Rivalta G."/>
        </authorList>
    </citation>
    <scope>NUCLEOTIDE SEQUENCE</scope>
    <source>
        <strain evidence="9">CF00136</strain>
    </source>
</reference>
<feature type="domain" description="Major facilitator superfamily (MFS) profile" evidence="8">
    <location>
        <begin position="50"/>
        <end position="428"/>
    </location>
</feature>
<feature type="transmembrane region" description="Helical" evidence="7">
    <location>
        <begin position="375"/>
        <end position="398"/>
    </location>
</feature>
<proteinExistence type="predicted"/>
<protein>
    <recommendedName>
        <fullName evidence="8">Major facilitator superfamily (MFS) profile domain-containing protein</fullName>
    </recommendedName>
</protein>
<dbReference type="InterPro" id="IPR011701">
    <property type="entry name" value="MFS"/>
</dbReference>
<dbReference type="InterPro" id="IPR036259">
    <property type="entry name" value="MFS_trans_sf"/>
</dbReference>
<name>A0A9W8V6E6_9HYPO</name>
<dbReference type="GO" id="GO:0016020">
    <property type="term" value="C:membrane"/>
    <property type="evidence" value="ECO:0007669"/>
    <property type="project" value="UniProtKB-SubCell"/>
</dbReference>
<dbReference type="InterPro" id="IPR051788">
    <property type="entry name" value="MFS_Transporter"/>
</dbReference>
<organism evidence="9 10">
    <name type="scientific">Fusarium torreyae</name>
    <dbReference type="NCBI Taxonomy" id="1237075"/>
    <lineage>
        <taxon>Eukaryota</taxon>
        <taxon>Fungi</taxon>
        <taxon>Dikarya</taxon>
        <taxon>Ascomycota</taxon>
        <taxon>Pezizomycotina</taxon>
        <taxon>Sordariomycetes</taxon>
        <taxon>Hypocreomycetidae</taxon>
        <taxon>Hypocreales</taxon>
        <taxon>Nectriaceae</taxon>
        <taxon>Fusarium</taxon>
    </lineage>
</organism>
<comment type="subcellular location">
    <subcellularLocation>
        <location evidence="1">Membrane</location>
        <topology evidence="1">Multi-pass membrane protein</topology>
    </subcellularLocation>
</comment>
<keyword evidence="2 7" id="KW-0812">Transmembrane</keyword>
<evidence type="ECO:0000256" key="5">
    <source>
        <dbReference type="ARBA" id="ARBA00023180"/>
    </source>
</evidence>
<dbReference type="PANTHER" id="PTHR23514:SF15">
    <property type="entry name" value="TRANSPORTER, PUTATIVE (AFU_ORTHOLOGUE AFUA_8G05090)-RELATED"/>
    <property type="match status" value="1"/>
</dbReference>
<dbReference type="PROSITE" id="PS50850">
    <property type="entry name" value="MFS"/>
    <property type="match status" value="1"/>
</dbReference>
<dbReference type="PANTHER" id="PTHR23514">
    <property type="entry name" value="BYPASS OF STOP CODON PROTEIN 6"/>
    <property type="match status" value="1"/>
</dbReference>
<feature type="transmembrane region" description="Helical" evidence="7">
    <location>
        <begin position="136"/>
        <end position="154"/>
    </location>
</feature>
<evidence type="ECO:0000313" key="10">
    <source>
        <dbReference type="Proteomes" id="UP001152049"/>
    </source>
</evidence>
<comment type="caution">
    <text evidence="9">The sequence shown here is derived from an EMBL/GenBank/DDBJ whole genome shotgun (WGS) entry which is preliminary data.</text>
</comment>
<dbReference type="GO" id="GO:0022857">
    <property type="term" value="F:transmembrane transporter activity"/>
    <property type="evidence" value="ECO:0007669"/>
    <property type="project" value="InterPro"/>
</dbReference>
<evidence type="ECO:0000256" key="1">
    <source>
        <dbReference type="ARBA" id="ARBA00004141"/>
    </source>
</evidence>
<keyword evidence="3 7" id="KW-1133">Transmembrane helix</keyword>
<dbReference type="Proteomes" id="UP001152049">
    <property type="component" value="Unassembled WGS sequence"/>
</dbReference>
<feature type="transmembrane region" description="Helical" evidence="7">
    <location>
        <begin position="81"/>
        <end position="99"/>
    </location>
</feature>
<dbReference type="InterPro" id="IPR020846">
    <property type="entry name" value="MFS_dom"/>
</dbReference>